<feature type="domain" description="HIT" evidence="4">
    <location>
        <begin position="6"/>
        <end position="115"/>
    </location>
</feature>
<evidence type="ECO:0000259" key="4">
    <source>
        <dbReference type="PROSITE" id="PS51084"/>
    </source>
</evidence>
<organism evidence="5">
    <name type="scientific">Campylobacter sp. CCS1377</name>
    <dbReference type="NCBI Taxonomy" id="3158229"/>
    <lineage>
        <taxon>Bacteria</taxon>
        <taxon>Pseudomonadati</taxon>
        <taxon>Campylobacterota</taxon>
        <taxon>Epsilonproteobacteria</taxon>
        <taxon>Campylobacterales</taxon>
        <taxon>Campylobacteraceae</taxon>
        <taxon>Campylobacter</taxon>
    </lineage>
</organism>
<sequence length="121" mass="13950">MREKTVFELIIEGKLPCNKVLENNDFLAFHDINPKAPIHILIIPKEHFKDFQEFKPELMSKMTSFIQELATLLGLDKSGYRLITNCGKNSGQEVFHLHFHMLGGFELPKSKDEQSNTSDLF</sequence>
<evidence type="ECO:0000256" key="1">
    <source>
        <dbReference type="PIRSR" id="PIRSR601310-1"/>
    </source>
</evidence>
<dbReference type="PANTHER" id="PTHR23089">
    <property type="entry name" value="HISTIDINE TRIAD HIT PROTEIN"/>
    <property type="match status" value="1"/>
</dbReference>
<feature type="active site" description="Tele-AMP-histidine intermediate" evidence="1">
    <location>
        <position position="98"/>
    </location>
</feature>
<evidence type="ECO:0000256" key="3">
    <source>
        <dbReference type="PROSITE-ProRule" id="PRU00464"/>
    </source>
</evidence>
<protein>
    <submittedName>
        <fullName evidence="5">Histidine triad nucleotide-binding protein</fullName>
    </submittedName>
</protein>
<dbReference type="AlphaFoldDB" id="A0AAU7E6C4"/>
<dbReference type="SUPFAM" id="SSF54197">
    <property type="entry name" value="HIT-like"/>
    <property type="match status" value="1"/>
</dbReference>
<evidence type="ECO:0000256" key="2">
    <source>
        <dbReference type="PIRSR" id="PIRSR601310-3"/>
    </source>
</evidence>
<dbReference type="InterPro" id="IPR036265">
    <property type="entry name" value="HIT-like_sf"/>
</dbReference>
<dbReference type="CDD" id="cd01276">
    <property type="entry name" value="PKCI_related"/>
    <property type="match status" value="1"/>
</dbReference>
<proteinExistence type="predicted"/>
<dbReference type="InterPro" id="IPR011146">
    <property type="entry name" value="HIT-like"/>
</dbReference>
<evidence type="ECO:0000313" key="5">
    <source>
        <dbReference type="EMBL" id="XBJ28424.1"/>
    </source>
</evidence>
<gene>
    <name evidence="5" type="ORF">AAH949_04785</name>
</gene>
<dbReference type="Gene3D" id="3.30.428.10">
    <property type="entry name" value="HIT-like"/>
    <property type="match status" value="1"/>
</dbReference>
<dbReference type="PROSITE" id="PS00892">
    <property type="entry name" value="HIT_1"/>
    <property type="match status" value="1"/>
</dbReference>
<dbReference type="PRINTS" id="PR00332">
    <property type="entry name" value="HISTRIAD"/>
</dbReference>
<reference evidence="5" key="1">
    <citation type="submission" date="2024-05" db="EMBL/GenBank/DDBJ databases">
        <title>Campylobacter coli isolated from environmental waters in Slovenia.</title>
        <authorList>
            <person name="Zautner A.E."/>
            <person name="Bunk B."/>
            <person name="Riedel T."/>
            <person name="Sproeer C."/>
        </authorList>
    </citation>
    <scope>NUCLEOTIDE SEQUENCE</scope>
    <source>
        <strain evidence="5">CCS1377</strain>
    </source>
</reference>
<dbReference type="RefSeq" id="WP_134238681.1">
    <property type="nucleotide sequence ID" value="NZ_CP155620.1"/>
</dbReference>
<dbReference type="GO" id="GO:0003824">
    <property type="term" value="F:catalytic activity"/>
    <property type="evidence" value="ECO:0007669"/>
    <property type="project" value="InterPro"/>
</dbReference>
<dbReference type="EMBL" id="CP155620">
    <property type="protein sequence ID" value="XBJ28424.1"/>
    <property type="molecule type" value="Genomic_DNA"/>
</dbReference>
<dbReference type="Pfam" id="PF01230">
    <property type="entry name" value="HIT"/>
    <property type="match status" value="1"/>
</dbReference>
<accession>A0AAU7E6C4</accession>
<name>A0AAU7E6C4_9BACT</name>
<dbReference type="InterPro" id="IPR001310">
    <property type="entry name" value="Histidine_triad_HIT"/>
</dbReference>
<dbReference type="InterPro" id="IPR019808">
    <property type="entry name" value="Histidine_triad_CS"/>
</dbReference>
<feature type="short sequence motif" description="Histidine triad motif" evidence="2 3">
    <location>
        <begin position="96"/>
        <end position="100"/>
    </location>
</feature>
<dbReference type="PROSITE" id="PS51084">
    <property type="entry name" value="HIT_2"/>
    <property type="match status" value="1"/>
</dbReference>